<dbReference type="EMBL" id="JAIXNE010000003">
    <property type="protein sequence ID" value="MCA6075685.1"/>
    <property type="molecule type" value="Genomic_DNA"/>
</dbReference>
<evidence type="ECO:0000313" key="4">
    <source>
        <dbReference type="Proteomes" id="UP001139409"/>
    </source>
</evidence>
<dbReference type="PANTHER" id="PTHR43739:SF5">
    <property type="entry name" value="EXO-ALPHA-SIALIDASE"/>
    <property type="match status" value="1"/>
</dbReference>
<keyword evidence="1" id="KW-0378">Hydrolase</keyword>
<accession>A0A9X1KV98</accession>
<evidence type="ECO:0000313" key="3">
    <source>
        <dbReference type="EMBL" id="MCA6076813.1"/>
    </source>
</evidence>
<dbReference type="AlphaFoldDB" id="A0A9X1KV98"/>
<dbReference type="Proteomes" id="UP001139409">
    <property type="component" value="Unassembled WGS sequence"/>
</dbReference>
<reference evidence="1" key="1">
    <citation type="submission" date="2021-09" db="EMBL/GenBank/DDBJ databases">
        <title>Fulvivirga sp. isolated from coastal sediment.</title>
        <authorList>
            <person name="Yu H."/>
        </authorList>
    </citation>
    <scope>NUCLEOTIDE SEQUENCE</scope>
    <source>
        <strain evidence="1">1062</strain>
    </source>
</reference>
<sequence>MSYALIGTAKGLVVLDLDGPKLEAIYFKGFSITMLHIDSRDQRWWVGISHKHWGQKLHYSEDFGNTWHETPTPVFEDATMPDGSRARVRQLWCMANANTDKPGNIWVGTDPGALFESDDNGKSFQLVTGLWNHPSRNNPGQWFGAGSDHPFIHSIVVDPLNSDHVYIAISCAGVFETTDGGKSWEARNSGLVAAYLPNPHVEIGHDPHLLLQHPVDRNVLWQQNHCGIYVSRDSGASWNDVSGKDGMPYYGFAIAIDDEDPARAWVIPVESDEQRVAPELQLKVYQTSDYGSSWQEMNDGLPEPPVFDIVLRHAFAKNGRNMLFGTTNGNLYFSDSGSPEWKLIMANLTKVNTVKIGIK</sequence>
<dbReference type="PANTHER" id="PTHR43739">
    <property type="entry name" value="XYLOGLUCANASE (EUROFUNG)"/>
    <property type="match status" value="1"/>
</dbReference>
<name>A0A9X1KV98_9BACT</name>
<dbReference type="RefSeq" id="WP_225697623.1">
    <property type="nucleotide sequence ID" value="NZ_JAIXNE010000002.1"/>
</dbReference>
<protein>
    <submittedName>
        <fullName evidence="1">Glycosyl hydrolase</fullName>
    </submittedName>
</protein>
<comment type="caution">
    <text evidence="1">The sequence shown here is derived from an EMBL/GenBank/DDBJ whole genome shotgun (WGS) entry which is preliminary data.</text>
</comment>
<evidence type="ECO:0000313" key="2">
    <source>
        <dbReference type="EMBL" id="MCA6075685.1"/>
    </source>
</evidence>
<evidence type="ECO:0000313" key="1">
    <source>
        <dbReference type="EMBL" id="MCA6074508.1"/>
    </source>
</evidence>
<gene>
    <name evidence="1" type="ORF">LDX50_06490</name>
    <name evidence="2" type="ORF">LDX50_12460</name>
    <name evidence="3" type="ORF">LDX50_18180</name>
</gene>
<dbReference type="InterPro" id="IPR052025">
    <property type="entry name" value="Xyloglucanase_GH74"/>
</dbReference>
<dbReference type="CDD" id="cd15482">
    <property type="entry name" value="Sialidase_non-viral"/>
    <property type="match status" value="1"/>
</dbReference>
<proteinExistence type="predicted"/>
<dbReference type="SUPFAM" id="SSF110296">
    <property type="entry name" value="Oligoxyloglucan reducing end-specific cellobiohydrolase"/>
    <property type="match status" value="1"/>
</dbReference>
<dbReference type="Gene3D" id="2.130.10.10">
    <property type="entry name" value="YVTN repeat-like/Quinoprotein amine dehydrogenase"/>
    <property type="match status" value="1"/>
</dbReference>
<dbReference type="GO" id="GO:0016787">
    <property type="term" value="F:hydrolase activity"/>
    <property type="evidence" value="ECO:0007669"/>
    <property type="project" value="UniProtKB-KW"/>
</dbReference>
<organism evidence="1 4">
    <name type="scientific">Fulvivirga sedimenti</name>
    <dbReference type="NCBI Taxonomy" id="2879465"/>
    <lineage>
        <taxon>Bacteria</taxon>
        <taxon>Pseudomonadati</taxon>
        <taxon>Bacteroidota</taxon>
        <taxon>Cytophagia</taxon>
        <taxon>Cytophagales</taxon>
        <taxon>Fulvivirgaceae</taxon>
        <taxon>Fulvivirga</taxon>
    </lineage>
</organism>
<dbReference type="EMBL" id="JAIXNE010000002">
    <property type="protein sequence ID" value="MCA6074508.1"/>
    <property type="molecule type" value="Genomic_DNA"/>
</dbReference>
<dbReference type="InterPro" id="IPR015943">
    <property type="entry name" value="WD40/YVTN_repeat-like_dom_sf"/>
</dbReference>
<dbReference type="EMBL" id="JAIXNE010000004">
    <property type="protein sequence ID" value="MCA6076813.1"/>
    <property type="molecule type" value="Genomic_DNA"/>
</dbReference>
<keyword evidence="4" id="KW-1185">Reference proteome</keyword>
<dbReference type="GO" id="GO:0010411">
    <property type="term" value="P:xyloglucan metabolic process"/>
    <property type="evidence" value="ECO:0007669"/>
    <property type="project" value="TreeGrafter"/>
</dbReference>